<dbReference type="InParanoid" id="D8PKT1"/>
<dbReference type="HOGENOM" id="CLU_2795389_0_0_1"/>
<dbReference type="AlphaFoldDB" id="D8PKT1"/>
<evidence type="ECO:0000313" key="2">
    <source>
        <dbReference type="Proteomes" id="UP000007431"/>
    </source>
</evidence>
<proteinExistence type="predicted"/>
<protein>
    <submittedName>
        <fullName evidence="1">Expressed protein</fullName>
    </submittedName>
</protein>
<accession>D8PKT1</accession>
<evidence type="ECO:0000313" key="1">
    <source>
        <dbReference type="EMBL" id="EFJ02689.1"/>
    </source>
</evidence>
<dbReference type="EMBL" id="GL377302">
    <property type="protein sequence ID" value="EFJ02689.1"/>
    <property type="molecule type" value="Genomic_DNA"/>
</dbReference>
<dbReference type="Proteomes" id="UP000007431">
    <property type="component" value="Unassembled WGS sequence"/>
</dbReference>
<name>D8PKT1_SCHCM</name>
<gene>
    <name evidence="1" type="ORF">SCHCODRAFT_10265</name>
</gene>
<reference evidence="1 2" key="1">
    <citation type="journal article" date="2010" name="Nat. Biotechnol.">
        <title>Genome sequence of the model mushroom Schizophyllum commune.</title>
        <authorList>
            <person name="Ohm R.A."/>
            <person name="de Jong J.F."/>
            <person name="Lugones L.G."/>
            <person name="Aerts A."/>
            <person name="Kothe E."/>
            <person name="Stajich J.E."/>
            <person name="de Vries R.P."/>
            <person name="Record E."/>
            <person name="Levasseur A."/>
            <person name="Baker S.E."/>
            <person name="Bartholomew K.A."/>
            <person name="Coutinho P.M."/>
            <person name="Erdmann S."/>
            <person name="Fowler T.J."/>
            <person name="Gathman A.C."/>
            <person name="Lombard V."/>
            <person name="Henrissat B."/>
            <person name="Knabe N."/>
            <person name="Kuees U."/>
            <person name="Lilly W.W."/>
            <person name="Lindquist E."/>
            <person name="Lucas S."/>
            <person name="Magnuson J.K."/>
            <person name="Piumi F."/>
            <person name="Raudaskoski M."/>
            <person name="Salamov A."/>
            <person name="Schmutz J."/>
            <person name="Schwarze F.W.M.R."/>
            <person name="vanKuyk P.A."/>
            <person name="Horton J.S."/>
            <person name="Grigoriev I.V."/>
            <person name="Woesten H.A.B."/>
        </authorList>
    </citation>
    <scope>NUCLEOTIDE SEQUENCE [LARGE SCALE GENOMIC DNA]</scope>
    <source>
        <strain evidence="2">H4-8 / FGSC 9210</strain>
    </source>
</reference>
<sequence length="68" mass="7807">MINKRIKLPEPLSMVQPNQRPRRTAFPIPFAKELRRSPLIYHLIAPAIAPGRPVRCICPPCRCRHRAG</sequence>
<keyword evidence="2" id="KW-1185">Reference proteome</keyword>
<dbReference type="VEuPathDB" id="FungiDB:SCHCODRAFT_010265"/>
<organism evidence="2">
    <name type="scientific">Schizophyllum commune (strain H4-8 / FGSC 9210)</name>
    <name type="common">Split gill fungus</name>
    <dbReference type="NCBI Taxonomy" id="578458"/>
    <lineage>
        <taxon>Eukaryota</taxon>
        <taxon>Fungi</taxon>
        <taxon>Dikarya</taxon>
        <taxon>Basidiomycota</taxon>
        <taxon>Agaricomycotina</taxon>
        <taxon>Agaricomycetes</taxon>
        <taxon>Agaricomycetidae</taxon>
        <taxon>Agaricales</taxon>
        <taxon>Schizophyllaceae</taxon>
        <taxon>Schizophyllum</taxon>
    </lineage>
</organism>